<comment type="subcellular location">
    <subcellularLocation>
        <location evidence="1">Cell outer membrane</location>
        <topology evidence="1">Multi-pass membrane protein</topology>
    </subcellularLocation>
</comment>
<evidence type="ECO:0000313" key="14">
    <source>
        <dbReference type="Proteomes" id="UP000544134"/>
    </source>
</evidence>
<name>A0A848ISJ8_9BURK</name>
<sequence>MSISTLSIATLVSFAGAAQAQSSVTLYGIADAGFVYNSNVKGGRQVALVGGNEGANRWGMIGSEDLGGGLKAIFNLEAGFNLANGTIGQNGTFFGRAALGGLSSADYGTVTLGRQNSDSWAAVGYLEAGNSWAASGAEYGAHPGDVDNLDNSNRLNNSIMYRSKSFNGLTFGGAYSFGGKAGEFSQNQIWDLSAGYANGPVKLGVGYILAKDPNFSFFGNKANDSATAANISSPVLAGYASAGSQQIIAAGGSYALGPATVGVVYSNTQFRNLGTVSVAGLNATEAAYRGTASFNTGELNLKYQVTPALLLGVAYIYTRNGAADGEGSARYQQVDLGAVYYLSKQTSVYAVAVHQAASGTDSTGERAVAAIAGTSGSSTNAETLVTFGLTHKF</sequence>
<dbReference type="Gene3D" id="2.40.160.10">
    <property type="entry name" value="Porin"/>
    <property type="match status" value="1"/>
</dbReference>
<reference evidence="13 14" key="1">
    <citation type="submission" date="2020-04" db="EMBL/GenBank/DDBJ databases">
        <title>Paraburkholderia sp. RP-4-7 isolated from soil.</title>
        <authorList>
            <person name="Dahal R.H."/>
        </authorList>
    </citation>
    <scope>NUCLEOTIDE SEQUENCE [LARGE SCALE GENOMIC DNA]</scope>
    <source>
        <strain evidence="13 14">RP-4-7</strain>
    </source>
</reference>
<evidence type="ECO:0000256" key="2">
    <source>
        <dbReference type="ARBA" id="ARBA00011233"/>
    </source>
</evidence>
<feature type="domain" description="Porin" evidence="12">
    <location>
        <begin position="9"/>
        <end position="354"/>
    </location>
</feature>
<keyword evidence="4" id="KW-1134">Transmembrane beta strand</keyword>
<evidence type="ECO:0000256" key="10">
    <source>
        <dbReference type="ARBA" id="ARBA00023237"/>
    </source>
</evidence>
<dbReference type="GO" id="GO:0046930">
    <property type="term" value="C:pore complex"/>
    <property type="evidence" value="ECO:0007669"/>
    <property type="project" value="UniProtKB-KW"/>
</dbReference>
<dbReference type="Proteomes" id="UP000544134">
    <property type="component" value="Unassembled WGS sequence"/>
</dbReference>
<evidence type="ECO:0000256" key="6">
    <source>
        <dbReference type="ARBA" id="ARBA00022729"/>
    </source>
</evidence>
<dbReference type="AlphaFoldDB" id="A0A848ISJ8"/>
<dbReference type="SUPFAM" id="SSF56935">
    <property type="entry name" value="Porins"/>
    <property type="match status" value="1"/>
</dbReference>
<evidence type="ECO:0000259" key="12">
    <source>
        <dbReference type="Pfam" id="PF13609"/>
    </source>
</evidence>
<dbReference type="Pfam" id="PF13609">
    <property type="entry name" value="Porin_4"/>
    <property type="match status" value="1"/>
</dbReference>
<keyword evidence="3" id="KW-0813">Transport</keyword>
<dbReference type="GO" id="GO:0009279">
    <property type="term" value="C:cell outer membrane"/>
    <property type="evidence" value="ECO:0007669"/>
    <property type="project" value="UniProtKB-SubCell"/>
</dbReference>
<dbReference type="PANTHER" id="PTHR34501">
    <property type="entry name" value="PROTEIN YDDL-RELATED"/>
    <property type="match status" value="1"/>
</dbReference>
<dbReference type="GO" id="GO:0006811">
    <property type="term" value="P:monoatomic ion transport"/>
    <property type="evidence" value="ECO:0007669"/>
    <property type="project" value="UniProtKB-KW"/>
</dbReference>
<dbReference type="EMBL" id="JABBGJ010000068">
    <property type="protein sequence ID" value="NMM04046.1"/>
    <property type="molecule type" value="Genomic_DNA"/>
</dbReference>
<dbReference type="InterPro" id="IPR002299">
    <property type="entry name" value="Porin_Neis"/>
</dbReference>
<keyword evidence="5" id="KW-0812">Transmembrane</keyword>
<keyword evidence="7" id="KW-0406">Ion transport</keyword>
<evidence type="ECO:0000256" key="5">
    <source>
        <dbReference type="ARBA" id="ARBA00022692"/>
    </source>
</evidence>
<protein>
    <submittedName>
        <fullName evidence="13">Porin</fullName>
    </submittedName>
</protein>
<evidence type="ECO:0000256" key="7">
    <source>
        <dbReference type="ARBA" id="ARBA00023065"/>
    </source>
</evidence>
<evidence type="ECO:0000256" key="8">
    <source>
        <dbReference type="ARBA" id="ARBA00023114"/>
    </source>
</evidence>
<evidence type="ECO:0000256" key="9">
    <source>
        <dbReference type="ARBA" id="ARBA00023136"/>
    </source>
</evidence>
<gene>
    <name evidence="13" type="ORF">HHL24_40075</name>
</gene>
<proteinExistence type="predicted"/>
<evidence type="ECO:0000256" key="1">
    <source>
        <dbReference type="ARBA" id="ARBA00004571"/>
    </source>
</evidence>
<accession>A0A848ISJ8</accession>
<keyword evidence="14" id="KW-1185">Reference proteome</keyword>
<dbReference type="PRINTS" id="PR00184">
    <property type="entry name" value="NEISSPPORIN"/>
</dbReference>
<dbReference type="InterPro" id="IPR050298">
    <property type="entry name" value="Gram-neg_bact_OMP"/>
</dbReference>
<feature type="chain" id="PRO_5032512497" evidence="11">
    <location>
        <begin position="21"/>
        <end position="393"/>
    </location>
</feature>
<comment type="subunit">
    <text evidence="2">Homotrimer.</text>
</comment>
<dbReference type="GO" id="GO:0015288">
    <property type="term" value="F:porin activity"/>
    <property type="evidence" value="ECO:0007669"/>
    <property type="project" value="UniProtKB-KW"/>
</dbReference>
<dbReference type="CDD" id="cd00342">
    <property type="entry name" value="gram_neg_porins"/>
    <property type="match status" value="1"/>
</dbReference>
<evidence type="ECO:0000256" key="11">
    <source>
        <dbReference type="SAM" id="SignalP"/>
    </source>
</evidence>
<keyword evidence="9" id="KW-0472">Membrane</keyword>
<keyword evidence="10" id="KW-0998">Cell outer membrane</keyword>
<evidence type="ECO:0000313" key="13">
    <source>
        <dbReference type="EMBL" id="NMM04046.1"/>
    </source>
</evidence>
<dbReference type="InterPro" id="IPR033900">
    <property type="entry name" value="Gram_neg_porin_domain"/>
</dbReference>
<keyword evidence="8" id="KW-0626">Porin</keyword>
<keyword evidence="6 11" id="KW-0732">Signal</keyword>
<evidence type="ECO:0000256" key="4">
    <source>
        <dbReference type="ARBA" id="ARBA00022452"/>
    </source>
</evidence>
<comment type="caution">
    <text evidence="13">The sequence shown here is derived from an EMBL/GenBank/DDBJ whole genome shotgun (WGS) entry which is preliminary data.</text>
</comment>
<organism evidence="13 14">
    <name type="scientific">Paraburkholderia polaris</name>
    <dbReference type="NCBI Taxonomy" id="2728848"/>
    <lineage>
        <taxon>Bacteria</taxon>
        <taxon>Pseudomonadati</taxon>
        <taxon>Pseudomonadota</taxon>
        <taxon>Betaproteobacteria</taxon>
        <taxon>Burkholderiales</taxon>
        <taxon>Burkholderiaceae</taxon>
        <taxon>Paraburkholderia</taxon>
    </lineage>
</organism>
<evidence type="ECO:0000256" key="3">
    <source>
        <dbReference type="ARBA" id="ARBA00022448"/>
    </source>
</evidence>
<dbReference type="PANTHER" id="PTHR34501:SF9">
    <property type="entry name" value="MAJOR OUTER MEMBRANE PROTEIN P.IA"/>
    <property type="match status" value="1"/>
</dbReference>
<feature type="signal peptide" evidence="11">
    <location>
        <begin position="1"/>
        <end position="20"/>
    </location>
</feature>
<dbReference type="InterPro" id="IPR023614">
    <property type="entry name" value="Porin_dom_sf"/>
</dbReference>